<dbReference type="PROSITE" id="PS51352">
    <property type="entry name" value="THIOREDOXIN_2"/>
    <property type="match status" value="1"/>
</dbReference>
<feature type="transmembrane region" description="Helical" evidence="1">
    <location>
        <begin position="121"/>
        <end position="139"/>
    </location>
</feature>
<keyword evidence="1" id="KW-1133">Transmembrane helix</keyword>
<dbReference type="InterPro" id="IPR036249">
    <property type="entry name" value="Thioredoxin-like_sf"/>
</dbReference>
<organism evidence="3 4">
    <name type="scientific">Halobacteriovorax marinus</name>
    <dbReference type="NCBI Taxonomy" id="97084"/>
    <lineage>
        <taxon>Bacteria</taxon>
        <taxon>Pseudomonadati</taxon>
        <taxon>Bdellovibrionota</taxon>
        <taxon>Bacteriovoracia</taxon>
        <taxon>Bacteriovoracales</taxon>
        <taxon>Halobacteriovoraceae</taxon>
        <taxon>Halobacteriovorax</taxon>
    </lineage>
</organism>
<accession>A0A1Y5F894</accession>
<proteinExistence type="predicted"/>
<gene>
    <name evidence="3" type="ORF">A9Q84_12425</name>
</gene>
<keyword evidence="1" id="KW-0812">Transmembrane</keyword>
<evidence type="ECO:0000259" key="2">
    <source>
        <dbReference type="PROSITE" id="PS51352"/>
    </source>
</evidence>
<dbReference type="PANTHER" id="PTHR45663">
    <property type="entry name" value="GEO12009P1"/>
    <property type="match status" value="1"/>
</dbReference>
<dbReference type="GO" id="GO:0015035">
    <property type="term" value="F:protein-disulfide reductase activity"/>
    <property type="evidence" value="ECO:0007669"/>
    <property type="project" value="TreeGrafter"/>
</dbReference>
<keyword evidence="1" id="KW-0472">Membrane</keyword>
<name>A0A1Y5F894_9BACT</name>
<feature type="domain" description="Thioredoxin" evidence="2">
    <location>
        <begin position="1"/>
        <end position="104"/>
    </location>
</feature>
<evidence type="ECO:0000313" key="3">
    <source>
        <dbReference type="EMBL" id="OUR97128.1"/>
    </source>
</evidence>
<dbReference type="GO" id="GO:0005737">
    <property type="term" value="C:cytoplasm"/>
    <property type="evidence" value="ECO:0007669"/>
    <property type="project" value="TreeGrafter"/>
</dbReference>
<dbReference type="Proteomes" id="UP000196531">
    <property type="component" value="Unassembled WGS sequence"/>
</dbReference>
<comment type="caution">
    <text evidence="3">The sequence shown here is derived from an EMBL/GenBank/DDBJ whole genome shotgun (WGS) entry which is preliminary data.</text>
</comment>
<evidence type="ECO:0000313" key="4">
    <source>
        <dbReference type="Proteomes" id="UP000196531"/>
    </source>
</evidence>
<reference evidence="4" key="1">
    <citation type="journal article" date="2017" name="Proc. Natl. Acad. Sci. U.S.A.">
        <title>Simulation of Deepwater Horizon oil plume reveals substrate specialization within a complex community of hydrocarbon-degraders.</title>
        <authorList>
            <person name="Hu P."/>
            <person name="Dubinsky E.A."/>
            <person name="Probst A.J."/>
            <person name="Wang J."/>
            <person name="Sieber C.M.K."/>
            <person name="Tom L.M."/>
            <person name="Gardinali P."/>
            <person name="Banfield J.F."/>
            <person name="Atlas R.M."/>
            <person name="Andersen G.L."/>
        </authorList>
    </citation>
    <scope>NUCLEOTIDE SEQUENCE [LARGE SCALE GENOMIC DNA]</scope>
</reference>
<protein>
    <recommendedName>
        <fullName evidence="2">Thioredoxin domain-containing protein</fullName>
    </recommendedName>
</protein>
<dbReference type="CDD" id="cd02947">
    <property type="entry name" value="TRX_family"/>
    <property type="match status" value="1"/>
</dbReference>
<evidence type="ECO:0000256" key="1">
    <source>
        <dbReference type="SAM" id="Phobius"/>
    </source>
</evidence>
<dbReference type="Pfam" id="PF00085">
    <property type="entry name" value="Thioredoxin"/>
    <property type="match status" value="1"/>
</dbReference>
<dbReference type="InterPro" id="IPR013766">
    <property type="entry name" value="Thioredoxin_domain"/>
</dbReference>
<dbReference type="SUPFAM" id="SSF52833">
    <property type="entry name" value="Thioredoxin-like"/>
    <property type="match status" value="1"/>
</dbReference>
<dbReference type="AlphaFoldDB" id="A0A1Y5F894"/>
<dbReference type="EMBL" id="MAAO01000006">
    <property type="protein sequence ID" value="OUR97128.1"/>
    <property type="molecule type" value="Genomic_DNA"/>
</dbReference>
<sequence length="140" mass="16062">MEKLTDDNFESVINAQNGPFFIKFGSTSCGPCNTMAPVLEKLSFENPSFPMFEVDTNLSPDIAAHFEIKSVPTMHFCEDREVFFTSVGITPFRDLQFVINNIDDVYMREHGHFKVEQKKSYFAPILISSIVFFLLLMFLL</sequence>
<dbReference type="Gene3D" id="3.40.30.10">
    <property type="entry name" value="Glutaredoxin"/>
    <property type="match status" value="1"/>
</dbReference>
<dbReference type="PANTHER" id="PTHR45663:SF11">
    <property type="entry name" value="GEO12009P1"/>
    <property type="match status" value="1"/>
</dbReference>